<dbReference type="EMBL" id="SMFO01000003">
    <property type="protein sequence ID" value="TDE05135.1"/>
    <property type="molecule type" value="Genomic_DNA"/>
</dbReference>
<dbReference type="PANTHER" id="PTHR34406:SF1">
    <property type="entry name" value="PROTEIN YCEI"/>
    <property type="match status" value="1"/>
</dbReference>
<evidence type="ECO:0000313" key="2">
    <source>
        <dbReference type="EMBL" id="TDE05135.1"/>
    </source>
</evidence>
<comment type="caution">
    <text evidence="2">The sequence shown here is derived from an EMBL/GenBank/DDBJ whole genome shotgun (WGS) entry which is preliminary data.</text>
</comment>
<dbReference type="Proteomes" id="UP000294597">
    <property type="component" value="Unassembled WGS sequence"/>
</dbReference>
<dbReference type="InterPro" id="IPR036761">
    <property type="entry name" value="TTHA0802/YceI-like_sf"/>
</dbReference>
<dbReference type="Gene3D" id="2.40.128.110">
    <property type="entry name" value="Lipid/polyisoprenoid-binding, YceI-like"/>
    <property type="match status" value="1"/>
</dbReference>
<dbReference type="AlphaFoldDB" id="A0A4R5D476"/>
<protein>
    <submittedName>
        <fullName evidence="2">YceI family protein</fullName>
    </submittedName>
</protein>
<dbReference type="PANTHER" id="PTHR34406">
    <property type="entry name" value="PROTEIN YCEI"/>
    <property type="match status" value="1"/>
</dbReference>
<evidence type="ECO:0000259" key="1">
    <source>
        <dbReference type="SMART" id="SM00867"/>
    </source>
</evidence>
<dbReference type="InterPro" id="IPR007372">
    <property type="entry name" value="Lipid/polyisoprenoid-bd_YceI"/>
</dbReference>
<dbReference type="SMART" id="SM00867">
    <property type="entry name" value="YceI"/>
    <property type="match status" value="1"/>
</dbReference>
<dbReference type="SUPFAM" id="SSF101874">
    <property type="entry name" value="YceI-like"/>
    <property type="match status" value="1"/>
</dbReference>
<evidence type="ECO:0000313" key="3">
    <source>
        <dbReference type="Proteomes" id="UP000294597"/>
    </source>
</evidence>
<name>A0A4R5D476_9FLAO</name>
<sequence length="180" mass="20240">MNATLPLTATKWTIDSSQSDVLIKARHSIIAYIAGSRNKFNGHLDIHEDELEDASVEFQLDVNNKDMSIDRIDTNLILNDYLDIKTFPIINFKSTSFQKISKNINFLKGNLTIKNITKVVELDAELIGITTYEGRKKALFEVTGQISRSDFNLRTNSYAQNAGIALGQDIKLIANLEFTI</sequence>
<reference evidence="2 3" key="1">
    <citation type="submission" date="2019-03" db="EMBL/GenBank/DDBJ databases">
        <title>Flavobacterium TSA-D2 sp. nov., isolated from arctic soil.</title>
        <authorList>
            <person name="Chaudhary D.K."/>
        </authorList>
    </citation>
    <scope>NUCLEOTIDE SEQUENCE [LARGE SCALE GENOMIC DNA]</scope>
    <source>
        <strain evidence="2 3">TSA-D2</strain>
    </source>
</reference>
<keyword evidence="3" id="KW-1185">Reference proteome</keyword>
<accession>A0A4R5D476</accession>
<gene>
    <name evidence="2" type="ORF">E0F98_06935</name>
</gene>
<proteinExistence type="predicted"/>
<feature type="domain" description="Lipid/polyisoprenoid-binding YceI-like" evidence="1">
    <location>
        <begin position="11"/>
        <end position="179"/>
    </location>
</feature>
<dbReference type="Pfam" id="PF04264">
    <property type="entry name" value="YceI"/>
    <property type="match status" value="1"/>
</dbReference>
<organism evidence="2 3">
    <name type="scientific">Flavobacterium hiemivividum</name>
    <dbReference type="NCBI Taxonomy" id="2541734"/>
    <lineage>
        <taxon>Bacteria</taxon>
        <taxon>Pseudomonadati</taxon>
        <taxon>Bacteroidota</taxon>
        <taxon>Flavobacteriia</taxon>
        <taxon>Flavobacteriales</taxon>
        <taxon>Flavobacteriaceae</taxon>
        <taxon>Flavobacterium</taxon>
    </lineage>
</organism>